<feature type="domain" description="Aminotransferase class V" evidence="1">
    <location>
        <begin position="21"/>
        <end position="390"/>
    </location>
</feature>
<keyword evidence="3" id="KW-1185">Reference proteome</keyword>
<dbReference type="PANTHER" id="PTHR43586">
    <property type="entry name" value="CYSTEINE DESULFURASE"/>
    <property type="match status" value="1"/>
</dbReference>
<sequence length="398" mass="41989">MAFDVAYVRGLFPSLGDGWIHFDPQAGMMIPNSVSTAVSTGFRQFAAPPDPLYPSGRATADVTDRARRAIADLVGGDPAGVVLGNSRFSLLSALGESLLASRKAVGDVVVSRTDDEENIVPWLRLAKRSGWNVRWGEIAVETGELPSWQYERLLSGPVSVVTVAMASSVTGVVTDLAPIADGAGHARALFVVDATSAAPFRTLDIRKLGADVMVVSAQRWGGPPVAAMVFADPGRIASLESVSLDPRATGPSRLEPERVSGALLAGTVASVEYLANLDEDAIGKRRHRLTAAISGQGEYLDRLMTYLRSTLENLNQVHVIGESANRVPLLSFTVAGISADKVVRRLADNGIRALTGIPSRALDVMGVNDFGGAITIGLGPYSTPVEVDHLVRTLASLG</sequence>
<organism evidence="2 3">
    <name type="scientific">Gordonia pseudamarae</name>
    <dbReference type="NCBI Taxonomy" id="2831662"/>
    <lineage>
        <taxon>Bacteria</taxon>
        <taxon>Bacillati</taxon>
        <taxon>Actinomycetota</taxon>
        <taxon>Actinomycetes</taxon>
        <taxon>Mycobacteriales</taxon>
        <taxon>Gordoniaceae</taxon>
        <taxon>Gordonia</taxon>
    </lineage>
</organism>
<dbReference type="GO" id="GO:0008483">
    <property type="term" value="F:transaminase activity"/>
    <property type="evidence" value="ECO:0007669"/>
    <property type="project" value="UniProtKB-KW"/>
</dbReference>
<dbReference type="Pfam" id="PF00266">
    <property type="entry name" value="Aminotran_5"/>
    <property type="match status" value="1"/>
</dbReference>
<dbReference type="InterPro" id="IPR015422">
    <property type="entry name" value="PyrdxlP-dep_Trfase_small"/>
</dbReference>
<dbReference type="InterPro" id="IPR000192">
    <property type="entry name" value="Aminotrans_V_dom"/>
</dbReference>
<name>A0ABX6IME9_9ACTN</name>
<dbReference type="SUPFAM" id="SSF53383">
    <property type="entry name" value="PLP-dependent transferases"/>
    <property type="match status" value="1"/>
</dbReference>
<accession>A0ABX6IME9</accession>
<dbReference type="Proteomes" id="UP001059836">
    <property type="component" value="Chromosome"/>
</dbReference>
<dbReference type="Gene3D" id="3.40.640.10">
    <property type="entry name" value="Type I PLP-dependent aspartate aminotransferase-like (Major domain)"/>
    <property type="match status" value="1"/>
</dbReference>
<protein>
    <submittedName>
        <fullName evidence="2">Aminotransferase class V-fold PLP-dependent enzyme</fullName>
    </submittedName>
</protein>
<evidence type="ECO:0000259" key="1">
    <source>
        <dbReference type="Pfam" id="PF00266"/>
    </source>
</evidence>
<evidence type="ECO:0000313" key="3">
    <source>
        <dbReference type="Proteomes" id="UP001059836"/>
    </source>
</evidence>
<reference evidence="2" key="1">
    <citation type="journal article" date="2021" name="Nat. Microbiol.">
        <title>Cocultivation of an ultrasmall environmental parasitic bacterium with lytic ability against bacteria associated with wastewater foams.</title>
        <authorList>
            <person name="Batinovic S."/>
            <person name="Rose J.J.A."/>
            <person name="Ratcliffe J."/>
            <person name="Seviour R.J."/>
            <person name="Petrovski S."/>
        </authorList>
    </citation>
    <scope>NUCLEOTIDE SEQUENCE</scope>
    <source>
        <strain evidence="2">CON9</strain>
    </source>
</reference>
<dbReference type="RefSeq" id="WP_213245402.1">
    <property type="nucleotide sequence ID" value="NZ_CP045806.1"/>
</dbReference>
<gene>
    <name evidence="2" type="ORF">GII31_21555</name>
</gene>
<dbReference type="Gene3D" id="3.90.1150.10">
    <property type="entry name" value="Aspartate Aminotransferase, domain 1"/>
    <property type="match status" value="1"/>
</dbReference>
<dbReference type="EMBL" id="CP045809">
    <property type="protein sequence ID" value="QHN37098.1"/>
    <property type="molecule type" value="Genomic_DNA"/>
</dbReference>
<evidence type="ECO:0000313" key="2">
    <source>
        <dbReference type="EMBL" id="QHN37098.1"/>
    </source>
</evidence>
<dbReference type="PANTHER" id="PTHR43586:SF21">
    <property type="entry name" value="PYRIDOXAL PHOSPHATE (PLP)-DEPENDENT ASPARTATE AMINOTRANSFERASE SUPERFAMILY"/>
    <property type="match status" value="1"/>
</dbReference>
<keyword evidence="2" id="KW-0032">Aminotransferase</keyword>
<dbReference type="InterPro" id="IPR015424">
    <property type="entry name" value="PyrdxlP-dep_Trfase"/>
</dbReference>
<keyword evidence="2" id="KW-0808">Transferase</keyword>
<proteinExistence type="predicted"/>
<dbReference type="InterPro" id="IPR015421">
    <property type="entry name" value="PyrdxlP-dep_Trfase_major"/>
</dbReference>